<sequence>MRFEKPSFVLTDRLPSSFVAPLLLGRVVADIKHPTHEYAPKDLRPALQDETIEIVDSNVSSVLSVVKNKIVKAKIADILALTLDDEKEPEVAYGELKLIDFQDSVYGKSEEEKMIFEDDQVDEEEMDDESVEFVPNDVFKEERRGGEDTVLPDE</sequence>
<reference evidence="1" key="1">
    <citation type="submission" date="2022-11" db="EMBL/GenBank/DDBJ databases">
        <title>Chromosomal genome sequence assembly and mating type (MAT) locus characterization of the leprose asexual lichenized fungus Lepraria neglecta (Nyl.) Erichsen.</title>
        <authorList>
            <person name="Allen J.L."/>
            <person name="Pfeffer B."/>
        </authorList>
    </citation>
    <scope>NUCLEOTIDE SEQUENCE</scope>
    <source>
        <strain evidence="1">Allen 5258</strain>
    </source>
</reference>
<evidence type="ECO:0000313" key="1">
    <source>
        <dbReference type="EMBL" id="KAK3171268.1"/>
    </source>
</evidence>
<organism evidence="1 2">
    <name type="scientific">Lepraria neglecta</name>
    <dbReference type="NCBI Taxonomy" id="209136"/>
    <lineage>
        <taxon>Eukaryota</taxon>
        <taxon>Fungi</taxon>
        <taxon>Dikarya</taxon>
        <taxon>Ascomycota</taxon>
        <taxon>Pezizomycotina</taxon>
        <taxon>Lecanoromycetes</taxon>
        <taxon>OSLEUM clade</taxon>
        <taxon>Lecanoromycetidae</taxon>
        <taxon>Lecanorales</taxon>
        <taxon>Lecanorineae</taxon>
        <taxon>Stereocaulaceae</taxon>
        <taxon>Lepraria</taxon>
    </lineage>
</organism>
<evidence type="ECO:0000313" key="2">
    <source>
        <dbReference type="Proteomes" id="UP001276659"/>
    </source>
</evidence>
<dbReference type="AlphaFoldDB" id="A0AAE0DLD6"/>
<keyword evidence="2" id="KW-1185">Reference proteome</keyword>
<dbReference type="EMBL" id="JASNWA010000008">
    <property type="protein sequence ID" value="KAK3171268.1"/>
    <property type="molecule type" value="Genomic_DNA"/>
</dbReference>
<accession>A0AAE0DLD6</accession>
<proteinExistence type="predicted"/>
<protein>
    <submittedName>
        <fullName evidence="1">Uncharacterized protein</fullName>
    </submittedName>
</protein>
<name>A0AAE0DLD6_9LECA</name>
<gene>
    <name evidence="1" type="ORF">OEA41_003352</name>
</gene>
<dbReference type="Proteomes" id="UP001276659">
    <property type="component" value="Unassembled WGS sequence"/>
</dbReference>
<comment type="caution">
    <text evidence="1">The sequence shown here is derived from an EMBL/GenBank/DDBJ whole genome shotgun (WGS) entry which is preliminary data.</text>
</comment>